<gene>
    <name evidence="2" type="ORF">SAMN06297229_1226</name>
</gene>
<reference evidence="3" key="1">
    <citation type="submission" date="2017-04" db="EMBL/GenBank/DDBJ databases">
        <authorList>
            <person name="Varghese N."/>
            <person name="Submissions S."/>
        </authorList>
    </citation>
    <scope>NUCLEOTIDE SEQUENCE [LARGE SCALE GENOMIC DNA]</scope>
</reference>
<proteinExistence type="predicted"/>
<evidence type="ECO:0000313" key="3">
    <source>
        <dbReference type="Proteomes" id="UP000194450"/>
    </source>
</evidence>
<evidence type="ECO:0000256" key="1">
    <source>
        <dbReference type="SAM" id="MobiDB-lite"/>
    </source>
</evidence>
<protein>
    <submittedName>
        <fullName evidence="2">Uncharacterized protein</fullName>
    </submittedName>
</protein>
<feature type="compositionally biased region" description="Low complexity" evidence="1">
    <location>
        <begin position="70"/>
        <end position="88"/>
    </location>
</feature>
<name>A0A1Y6ESP0_9GAMM</name>
<dbReference type="RefSeq" id="WP_086434327.1">
    <property type="nucleotide sequence ID" value="NZ_FXWH01000001.1"/>
</dbReference>
<feature type="compositionally biased region" description="Basic residues" evidence="1">
    <location>
        <begin position="96"/>
        <end position="116"/>
    </location>
</feature>
<feature type="compositionally biased region" description="Low complexity" evidence="1">
    <location>
        <begin position="54"/>
        <end position="63"/>
    </location>
</feature>
<dbReference type="OrthoDB" id="5772010at2"/>
<accession>A0A1Y6ESP0</accession>
<sequence>MSSLDKEKVLAEFTEAYQQAHGKKPKIESSNGWYSVDGGKNVRLAQLVDDAKALSKGKSASKSSGKETKAAAPKKSAAKTATKSTKSTAKAEKKAPAKKAPAKKAAAKKPAAKAKAKSSGSGSGLTAKELWRERLEQSPSKSRLPRGV</sequence>
<keyword evidence="3" id="KW-1185">Reference proteome</keyword>
<evidence type="ECO:0000313" key="2">
    <source>
        <dbReference type="EMBL" id="SMQ65269.1"/>
    </source>
</evidence>
<feature type="region of interest" description="Disordered" evidence="1">
    <location>
        <begin position="53"/>
        <end position="148"/>
    </location>
</feature>
<dbReference type="EMBL" id="FXWH01000001">
    <property type="protein sequence ID" value="SMQ65269.1"/>
    <property type="molecule type" value="Genomic_DNA"/>
</dbReference>
<organism evidence="2 3">
    <name type="scientific">Pseudidiomarina planktonica</name>
    <dbReference type="NCBI Taxonomy" id="1323738"/>
    <lineage>
        <taxon>Bacteria</taxon>
        <taxon>Pseudomonadati</taxon>
        <taxon>Pseudomonadota</taxon>
        <taxon>Gammaproteobacteria</taxon>
        <taxon>Alteromonadales</taxon>
        <taxon>Idiomarinaceae</taxon>
        <taxon>Pseudidiomarina</taxon>
    </lineage>
</organism>
<dbReference type="Proteomes" id="UP000194450">
    <property type="component" value="Unassembled WGS sequence"/>
</dbReference>
<dbReference type="AlphaFoldDB" id="A0A1Y6ESP0"/>